<gene>
    <name evidence="2" type="ORF">BDP27DRAFT_1492462</name>
</gene>
<keyword evidence="3" id="KW-1185">Reference proteome</keyword>
<sequence>MPPLTPRKRLHEPEPEPASTPIHNRATTMHAPRRATTFLTKLTGGRRYAGGKVRRSGEYCPDESGNAAITAMKDYLSPEWVLINTSNHCDASSFSAKYFSLSAIKPDIGLYEASKYNPDSTTNSASVELFGEFKVKKHDDPFPPAKTLPESAKDTRGQITLYLNAIQAAQQRTRVFLFFILGDQCRLFCHSRAGTQYTDPFNHTTMPYLHEFLWRLTHSSPADCGHDVTMEPVLPAIQFTKKSLRS</sequence>
<dbReference type="EMBL" id="JADNRY010000235">
    <property type="protein sequence ID" value="KAF9060610.1"/>
    <property type="molecule type" value="Genomic_DNA"/>
</dbReference>
<evidence type="ECO:0000256" key="1">
    <source>
        <dbReference type="SAM" id="MobiDB-lite"/>
    </source>
</evidence>
<organism evidence="2 3">
    <name type="scientific">Rhodocollybia butyracea</name>
    <dbReference type="NCBI Taxonomy" id="206335"/>
    <lineage>
        <taxon>Eukaryota</taxon>
        <taxon>Fungi</taxon>
        <taxon>Dikarya</taxon>
        <taxon>Basidiomycota</taxon>
        <taxon>Agaricomycotina</taxon>
        <taxon>Agaricomycetes</taxon>
        <taxon>Agaricomycetidae</taxon>
        <taxon>Agaricales</taxon>
        <taxon>Marasmiineae</taxon>
        <taxon>Omphalotaceae</taxon>
        <taxon>Rhodocollybia</taxon>
    </lineage>
</organism>
<dbReference type="AlphaFoldDB" id="A0A9P5PEF8"/>
<dbReference type="Proteomes" id="UP000772434">
    <property type="component" value="Unassembled WGS sequence"/>
</dbReference>
<evidence type="ECO:0000313" key="3">
    <source>
        <dbReference type="Proteomes" id="UP000772434"/>
    </source>
</evidence>
<comment type="caution">
    <text evidence="2">The sequence shown here is derived from an EMBL/GenBank/DDBJ whole genome shotgun (WGS) entry which is preliminary data.</text>
</comment>
<accession>A0A9P5PEF8</accession>
<evidence type="ECO:0000313" key="2">
    <source>
        <dbReference type="EMBL" id="KAF9060610.1"/>
    </source>
</evidence>
<protein>
    <submittedName>
        <fullName evidence="2">Uncharacterized protein</fullName>
    </submittedName>
</protein>
<feature type="region of interest" description="Disordered" evidence="1">
    <location>
        <begin position="1"/>
        <end position="32"/>
    </location>
</feature>
<feature type="compositionally biased region" description="Basic residues" evidence="1">
    <location>
        <begin position="1"/>
        <end position="10"/>
    </location>
</feature>
<reference evidence="2" key="1">
    <citation type="submission" date="2020-11" db="EMBL/GenBank/DDBJ databases">
        <authorList>
            <consortium name="DOE Joint Genome Institute"/>
            <person name="Ahrendt S."/>
            <person name="Riley R."/>
            <person name="Andreopoulos W."/>
            <person name="Labutti K."/>
            <person name="Pangilinan J."/>
            <person name="Ruiz-Duenas F.J."/>
            <person name="Barrasa J.M."/>
            <person name="Sanchez-Garcia M."/>
            <person name="Camarero S."/>
            <person name="Miyauchi S."/>
            <person name="Serrano A."/>
            <person name="Linde D."/>
            <person name="Babiker R."/>
            <person name="Drula E."/>
            <person name="Ayuso-Fernandez I."/>
            <person name="Pacheco R."/>
            <person name="Padilla G."/>
            <person name="Ferreira P."/>
            <person name="Barriuso J."/>
            <person name="Kellner H."/>
            <person name="Castanera R."/>
            <person name="Alfaro M."/>
            <person name="Ramirez L."/>
            <person name="Pisabarro A.G."/>
            <person name="Kuo A."/>
            <person name="Tritt A."/>
            <person name="Lipzen A."/>
            <person name="He G."/>
            <person name="Yan M."/>
            <person name="Ng V."/>
            <person name="Cullen D."/>
            <person name="Martin F."/>
            <person name="Rosso M.-N."/>
            <person name="Henrissat B."/>
            <person name="Hibbett D."/>
            <person name="Martinez A.T."/>
            <person name="Grigoriev I.V."/>
        </authorList>
    </citation>
    <scope>NUCLEOTIDE SEQUENCE</scope>
    <source>
        <strain evidence="2">AH 40177</strain>
    </source>
</reference>
<name>A0A9P5PEF8_9AGAR</name>
<dbReference type="OrthoDB" id="2739948at2759"/>
<proteinExistence type="predicted"/>